<evidence type="ECO:0000313" key="5">
    <source>
        <dbReference type="Proteomes" id="UP000192333"/>
    </source>
</evidence>
<organism evidence="4 5">
    <name type="scientific">Aquiflexum balticum DSM 16537</name>
    <dbReference type="NCBI Taxonomy" id="758820"/>
    <lineage>
        <taxon>Bacteria</taxon>
        <taxon>Pseudomonadati</taxon>
        <taxon>Bacteroidota</taxon>
        <taxon>Cytophagia</taxon>
        <taxon>Cytophagales</taxon>
        <taxon>Cyclobacteriaceae</taxon>
        <taxon>Aquiflexum</taxon>
    </lineage>
</organism>
<accession>A0A1W2GZW7</accession>
<dbReference type="EMBL" id="LT838813">
    <property type="protein sequence ID" value="SMD42237.1"/>
    <property type="molecule type" value="Genomic_DNA"/>
</dbReference>
<dbReference type="InterPro" id="IPR051918">
    <property type="entry name" value="STPP_CPPED1"/>
</dbReference>
<dbReference type="OrthoDB" id="1776264at2"/>
<evidence type="ECO:0000259" key="3">
    <source>
        <dbReference type="Pfam" id="PF16371"/>
    </source>
</evidence>
<dbReference type="Pfam" id="PF16370">
    <property type="entry name" value="MetallophosC"/>
    <property type="match status" value="1"/>
</dbReference>
<dbReference type="InterPro" id="IPR032285">
    <property type="entry name" value="Metallophos_N"/>
</dbReference>
<gene>
    <name evidence="4" type="ORF">SAMN00777080_0777</name>
</gene>
<dbReference type="AlphaFoldDB" id="A0A1W2GZW7"/>
<evidence type="ECO:0000259" key="1">
    <source>
        <dbReference type="Pfam" id="PF00149"/>
    </source>
</evidence>
<dbReference type="Proteomes" id="UP000192333">
    <property type="component" value="Chromosome I"/>
</dbReference>
<dbReference type="InterPro" id="IPR029052">
    <property type="entry name" value="Metallo-depent_PP-like"/>
</dbReference>
<dbReference type="PANTHER" id="PTHR43143">
    <property type="entry name" value="METALLOPHOSPHOESTERASE, CALCINEURIN SUPERFAMILY"/>
    <property type="match status" value="1"/>
</dbReference>
<dbReference type="Pfam" id="PF16371">
    <property type="entry name" value="MetallophosN"/>
    <property type="match status" value="1"/>
</dbReference>
<feature type="domain" description="Calcineurin-like phosphoesterase" evidence="1">
    <location>
        <begin position="130"/>
        <end position="328"/>
    </location>
</feature>
<feature type="domain" description="Calcineurin-like phosphoesterase C-terminal" evidence="2">
    <location>
        <begin position="339"/>
        <end position="485"/>
    </location>
</feature>
<keyword evidence="4" id="KW-0378">Hydrolase</keyword>
<dbReference type="STRING" id="758820.SAMN00777080_0777"/>
<sequence length="490" mass="56264">MSEFSRRDFIKTSSLILTGVGIYPLTSFARLSKNGNPNFVEVKGQVKSAGKGIPGVSISDGKYVYRTDNKGKFEFLTNRPFVFISYPSGYQFDLLENGSVNFFRKLDFVQKTNQLLFDLQPAKNSDKNHHFLVIADPQVQTDEEADMFVSESCGDLKRRNMDLEDSNIFGIGCGDLVFDNFDLFERYNEGIKSTGIPFFQVLGNHDIDLSARSNEVSQRPYIDQFGPPYYSFNRGETHYIVLSDVFFLGNRQYYGYLDEVQLSWLKEDLANIPKVQPLVIFLHIPTFSHVVEYNPGRDINKESMVNRDALNQILEGYKVHLISGHVHWNENRVIENIFEHNTGAISGAWWSGDICYDGTPKGYGIYQSDGGAISWKYKSIGKDLDFQFRAYPKGAHPEFPNSYCINIWNWDPEWKVFWYENGIKAGEPIREIATDPMAMEIYAPNKPKKQPWITPQKNGHMFFFQPIDPEAKIKIEVIDRFGNIYSDTIV</sequence>
<dbReference type="InterPro" id="IPR004843">
    <property type="entry name" value="Calcineurin-like_PHP"/>
</dbReference>
<dbReference type="SUPFAM" id="SSF56300">
    <property type="entry name" value="Metallo-dependent phosphatases"/>
    <property type="match status" value="1"/>
</dbReference>
<name>A0A1W2GZW7_9BACT</name>
<proteinExistence type="predicted"/>
<dbReference type="Gene3D" id="3.60.21.10">
    <property type="match status" value="1"/>
</dbReference>
<feature type="domain" description="Calcineurin-like phosphoesterase N-terminal" evidence="3">
    <location>
        <begin position="44"/>
        <end position="118"/>
    </location>
</feature>
<dbReference type="GO" id="GO:0016787">
    <property type="term" value="F:hydrolase activity"/>
    <property type="evidence" value="ECO:0007669"/>
    <property type="project" value="UniProtKB-KW"/>
</dbReference>
<dbReference type="InterPro" id="IPR032288">
    <property type="entry name" value="Metallophos_C"/>
</dbReference>
<evidence type="ECO:0000259" key="2">
    <source>
        <dbReference type="Pfam" id="PF16370"/>
    </source>
</evidence>
<dbReference type="Pfam" id="PF00149">
    <property type="entry name" value="Metallophos"/>
    <property type="match status" value="1"/>
</dbReference>
<reference evidence="5" key="1">
    <citation type="submission" date="2017-04" db="EMBL/GenBank/DDBJ databases">
        <authorList>
            <person name="Varghese N."/>
            <person name="Submissions S."/>
        </authorList>
    </citation>
    <scope>NUCLEOTIDE SEQUENCE [LARGE SCALE GENOMIC DNA]</scope>
    <source>
        <strain evidence="5">DSM 16537</strain>
    </source>
</reference>
<dbReference type="PROSITE" id="PS51318">
    <property type="entry name" value="TAT"/>
    <property type="match status" value="1"/>
</dbReference>
<evidence type="ECO:0000313" key="4">
    <source>
        <dbReference type="EMBL" id="SMD42237.1"/>
    </source>
</evidence>
<dbReference type="PANTHER" id="PTHR43143:SF1">
    <property type="entry name" value="SERINE_THREONINE-PROTEIN PHOSPHATASE CPPED1"/>
    <property type="match status" value="1"/>
</dbReference>
<dbReference type="InterPro" id="IPR006311">
    <property type="entry name" value="TAT_signal"/>
</dbReference>
<keyword evidence="5" id="KW-1185">Reference proteome</keyword>
<dbReference type="RefSeq" id="WP_084119068.1">
    <property type="nucleotide sequence ID" value="NZ_LT838813.1"/>
</dbReference>
<protein>
    <submittedName>
        <fullName evidence="4">Predicted phosphohydrolases</fullName>
    </submittedName>
</protein>